<dbReference type="PROSITE" id="PS50109">
    <property type="entry name" value="HIS_KIN"/>
    <property type="match status" value="1"/>
</dbReference>
<evidence type="ECO:0000256" key="4">
    <source>
        <dbReference type="ARBA" id="ARBA00022679"/>
    </source>
</evidence>
<dbReference type="SMART" id="SM00387">
    <property type="entry name" value="HATPase_c"/>
    <property type="match status" value="1"/>
</dbReference>
<dbReference type="PANTHER" id="PTHR43304">
    <property type="entry name" value="PHYTOCHROME-LIKE PROTEIN CPH1"/>
    <property type="match status" value="1"/>
</dbReference>
<dbReference type="CDD" id="cd00082">
    <property type="entry name" value="HisKA"/>
    <property type="match status" value="1"/>
</dbReference>
<dbReference type="SUPFAM" id="SSF55785">
    <property type="entry name" value="PYP-like sensor domain (PAS domain)"/>
    <property type="match status" value="1"/>
</dbReference>
<dbReference type="InterPro" id="IPR036097">
    <property type="entry name" value="HisK_dim/P_sf"/>
</dbReference>
<dbReference type="SMART" id="SM00388">
    <property type="entry name" value="HisKA"/>
    <property type="match status" value="1"/>
</dbReference>
<dbReference type="OrthoDB" id="9124519at2"/>
<dbReference type="AlphaFoldDB" id="A0A316AMZ9"/>
<proteinExistence type="predicted"/>
<dbReference type="InterPro" id="IPR036890">
    <property type="entry name" value="HATPase_C_sf"/>
</dbReference>
<dbReference type="InterPro" id="IPR035965">
    <property type="entry name" value="PAS-like_dom_sf"/>
</dbReference>
<dbReference type="Gene3D" id="1.10.287.130">
    <property type="match status" value="1"/>
</dbReference>
<dbReference type="InterPro" id="IPR003661">
    <property type="entry name" value="HisK_dim/P_dom"/>
</dbReference>
<dbReference type="Gene3D" id="3.30.565.10">
    <property type="entry name" value="Histidine kinase-like ATPase, C-terminal domain"/>
    <property type="match status" value="1"/>
</dbReference>
<dbReference type="Proteomes" id="UP000245880">
    <property type="component" value="Unassembled WGS sequence"/>
</dbReference>
<dbReference type="Pfam" id="PF00512">
    <property type="entry name" value="HisKA"/>
    <property type="match status" value="1"/>
</dbReference>
<comment type="catalytic activity">
    <reaction evidence="1">
        <text>ATP + protein L-histidine = ADP + protein N-phospho-L-histidine.</text>
        <dbReference type="EC" id="2.7.13.3"/>
    </reaction>
</comment>
<dbReference type="InterPro" id="IPR000014">
    <property type="entry name" value="PAS"/>
</dbReference>
<organism evidence="7 8">
    <name type="scientific">Dyadobacter jejuensis</name>
    <dbReference type="NCBI Taxonomy" id="1082580"/>
    <lineage>
        <taxon>Bacteria</taxon>
        <taxon>Pseudomonadati</taxon>
        <taxon>Bacteroidota</taxon>
        <taxon>Cytophagia</taxon>
        <taxon>Cytophagales</taxon>
        <taxon>Spirosomataceae</taxon>
        <taxon>Dyadobacter</taxon>
    </lineage>
</organism>
<keyword evidence="4" id="KW-0808">Transferase</keyword>
<name>A0A316AMZ9_9BACT</name>
<dbReference type="SUPFAM" id="SSF47384">
    <property type="entry name" value="Homodimeric domain of signal transducing histidine kinase"/>
    <property type="match status" value="1"/>
</dbReference>
<accession>A0A316AMZ9</accession>
<dbReference type="PRINTS" id="PR00344">
    <property type="entry name" value="BCTRLSENSOR"/>
</dbReference>
<evidence type="ECO:0000256" key="2">
    <source>
        <dbReference type="ARBA" id="ARBA00012438"/>
    </source>
</evidence>
<dbReference type="PANTHER" id="PTHR43304:SF1">
    <property type="entry name" value="PAC DOMAIN-CONTAINING PROTEIN"/>
    <property type="match status" value="1"/>
</dbReference>
<evidence type="ECO:0000313" key="8">
    <source>
        <dbReference type="Proteomes" id="UP000245880"/>
    </source>
</evidence>
<dbReference type="CDD" id="cd00130">
    <property type="entry name" value="PAS"/>
    <property type="match status" value="1"/>
</dbReference>
<evidence type="ECO:0000256" key="5">
    <source>
        <dbReference type="ARBA" id="ARBA00022777"/>
    </source>
</evidence>
<sequence length="491" mass="55499">MNDTFDPILLLETIDVANQGLVVFQKSADALAWECVYANKAAERIWGIESLKGLSAKLLCPPSYLEREWTTDELFTFDFPSSGLRGGLSKPELIGGRLVVWIKKIEVTPQSKLADSAWKGVWSLAEETMQFGGWLWDFETDQMVWSDGLYQLLGYQSDFLPADRSFFMSHIHPDDRDIVERLLVALPSYDADYMLEFRVLGVDGQERYLYLKGYTNTDEHTGNRVSTATIFNVSTLREIQGELERKVADLNHSNADLEQFAYVASHDLQEPLRKIVSFGERLSASSQEESDREKIFYLDRILNATRRMQQMINNLLEFSRVSSAADAYQSTDLNEIVKHTLNDLELLIQEKNAKVEIEPLPTIEAIPTQMSQLFINLINNGLKFSKTEVPVHIKIACSKLPELGSSEGKLLKGITYYKIVVEDNGIGFDNNHAEKIFTIFKRLRGRSEFEGSGIGLSVCKKVVERHHGTISAQGVPNQGATFEVILPNRQA</sequence>
<feature type="domain" description="Histidine kinase" evidence="6">
    <location>
        <begin position="263"/>
        <end position="490"/>
    </location>
</feature>
<dbReference type="EC" id="2.7.13.3" evidence="2"/>
<protein>
    <recommendedName>
        <fullName evidence="2">histidine kinase</fullName>
        <ecNumber evidence="2">2.7.13.3</ecNumber>
    </recommendedName>
</protein>
<dbReference type="InterPro" id="IPR013655">
    <property type="entry name" value="PAS_fold_3"/>
</dbReference>
<dbReference type="InterPro" id="IPR003594">
    <property type="entry name" value="HATPase_dom"/>
</dbReference>
<keyword evidence="3" id="KW-0597">Phosphoprotein</keyword>
<evidence type="ECO:0000259" key="6">
    <source>
        <dbReference type="PROSITE" id="PS50109"/>
    </source>
</evidence>
<evidence type="ECO:0000313" key="7">
    <source>
        <dbReference type="EMBL" id="PWJ58484.1"/>
    </source>
</evidence>
<gene>
    <name evidence="7" type="ORF">CLV98_104344</name>
</gene>
<dbReference type="InterPro" id="IPR004358">
    <property type="entry name" value="Sig_transdc_His_kin-like_C"/>
</dbReference>
<dbReference type="Pfam" id="PF08447">
    <property type="entry name" value="PAS_3"/>
    <property type="match status" value="1"/>
</dbReference>
<reference evidence="7 8" key="1">
    <citation type="submission" date="2018-03" db="EMBL/GenBank/DDBJ databases">
        <title>Genomic Encyclopedia of Archaeal and Bacterial Type Strains, Phase II (KMG-II): from individual species to whole genera.</title>
        <authorList>
            <person name="Goeker M."/>
        </authorList>
    </citation>
    <scope>NUCLEOTIDE SEQUENCE [LARGE SCALE GENOMIC DNA]</scope>
    <source>
        <strain evidence="7 8">DSM 100346</strain>
    </source>
</reference>
<dbReference type="RefSeq" id="WP_109674327.1">
    <property type="nucleotide sequence ID" value="NZ_QGDT01000004.1"/>
</dbReference>
<dbReference type="SUPFAM" id="SSF55874">
    <property type="entry name" value="ATPase domain of HSP90 chaperone/DNA topoisomerase II/histidine kinase"/>
    <property type="match status" value="1"/>
</dbReference>
<dbReference type="Gene3D" id="3.30.450.20">
    <property type="entry name" value="PAS domain"/>
    <property type="match status" value="1"/>
</dbReference>
<dbReference type="InterPro" id="IPR005467">
    <property type="entry name" value="His_kinase_dom"/>
</dbReference>
<dbReference type="GO" id="GO:0000155">
    <property type="term" value="F:phosphorelay sensor kinase activity"/>
    <property type="evidence" value="ECO:0007669"/>
    <property type="project" value="InterPro"/>
</dbReference>
<keyword evidence="8" id="KW-1185">Reference proteome</keyword>
<evidence type="ECO:0000256" key="3">
    <source>
        <dbReference type="ARBA" id="ARBA00022553"/>
    </source>
</evidence>
<dbReference type="InterPro" id="IPR052162">
    <property type="entry name" value="Sensor_kinase/Photoreceptor"/>
</dbReference>
<dbReference type="EMBL" id="QGDT01000004">
    <property type="protein sequence ID" value="PWJ58484.1"/>
    <property type="molecule type" value="Genomic_DNA"/>
</dbReference>
<keyword evidence="5" id="KW-0418">Kinase</keyword>
<dbReference type="Pfam" id="PF02518">
    <property type="entry name" value="HATPase_c"/>
    <property type="match status" value="1"/>
</dbReference>
<evidence type="ECO:0000256" key="1">
    <source>
        <dbReference type="ARBA" id="ARBA00000085"/>
    </source>
</evidence>
<comment type="caution">
    <text evidence="7">The sequence shown here is derived from an EMBL/GenBank/DDBJ whole genome shotgun (WGS) entry which is preliminary data.</text>
</comment>